<dbReference type="PROSITE" id="PS50109">
    <property type="entry name" value="HIS_KIN"/>
    <property type="match status" value="1"/>
</dbReference>
<dbReference type="Pfam" id="PF00672">
    <property type="entry name" value="HAMP"/>
    <property type="match status" value="1"/>
</dbReference>
<keyword evidence="5" id="KW-0808">Transferase</keyword>
<dbReference type="SMART" id="SM00388">
    <property type="entry name" value="HisKA"/>
    <property type="match status" value="1"/>
</dbReference>
<proteinExistence type="predicted"/>
<evidence type="ECO:0000313" key="14">
    <source>
        <dbReference type="Proteomes" id="UP000014923"/>
    </source>
</evidence>
<dbReference type="GO" id="GO:0004721">
    <property type="term" value="F:phosphoprotein phosphatase activity"/>
    <property type="evidence" value="ECO:0007669"/>
    <property type="project" value="TreeGrafter"/>
</dbReference>
<dbReference type="InterPro" id="IPR036097">
    <property type="entry name" value="HisK_dim/P_sf"/>
</dbReference>
<dbReference type="GO" id="GO:0005886">
    <property type="term" value="C:plasma membrane"/>
    <property type="evidence" value="ECO:0007669"/>
    <property type="project" value="TreeGrafter"/>
</dbReference>
<dbReference type="EMBL" id="CAVN010000088">
    <property type="protein sequence ID" value="CDF57494.1"/>
    <property type="molecule type" value="Genomic_DNA"/>
</dbReference>
<dbReference type="InterPro" id="IPR003660">
    <property type="entry name" value="HAMP_dom"/>
</dbReference>
<organism evidence="13 14">
    <name type="scientific">Thermobrachium celere DSM 8682</name>
    <dbReference type="NCBI Taxonomy" id="941824"/>
    <lineage>
        <taxon>Bacteria</taxon>
        <taxon>Bacillati</taxon>
        <taxon>Bacillota</taxon>
        <taxon>Clostridia</taxon>
        <taxon>Eubacteriales</taxon>
        <taxon>Clostridiaceae</taxon>
        <taxon>Thermobrachium</taxon>
    </lineage>
</organism>
<dbReference type="CDD" id="cd00082">
    <property type="entry name" value="HisKA"/>
    <property type="match status" value="1"/>
</dbReference>
<dbReference type="AlphaFoldDB" id="R7RN86"/>
<keyword evidence="10" id="KW-1133">Transmembrane helix</keyword>
<gene>
    <name evidence="13" type="ORF">TCEL_01408</name>
</gene>
<reference evidence="13" key="1">
    <citation type="submission" date="2013-03" db="EMBL/GenBank/DDBJ databases">
        <title>Draft genome sequence of the hydrogen-ethanol-producing anaerobic alkalithermophilic Caloramator celere.</title>
        <authorList>
            <person name="Ciranna A."/>
            <person name="Larjo A."/>
            <person name="Kivisto A."/>
            <person name="Santala V."/>
            <person name="Roos C."/>
            <person name="Karp M."/>
        </authorList>
    </citation>
    <scope>NUCLEOTIDE SEQUENCE [LARGE SCALE GENOMIC DNA]</scope>
    <source>
        <strain evidence="13">DSM 8682</strain>
    </source>
</reference>
<comment type="caution">
    <text evidence="13">The sequence shown here is derived from an EMBL/GenBank/DDBJ whole genome shotgun (WGS) entry which is preliminary data.</text>
</comment>
<evidence type="ECO:0000256" key="3">
    <source>
        <dbReference type="ARBA" id="ARBA00012438"/>
    </source>
</evidence>
<dbReference type="EC" id="2.7.13.3" evidence="3"/>
<evidence type="ECO:0000256" key="1">
    <source>
        <dbReference type="ARBA" id="ARBA00000085"/>
    </source>
</evidence>
<evidence type="ECO:0000313" key="13">
    <source>
        <dbReference type="EMBL" id="CDF57494.1"/>
    </source>
</evidence>
<evidence type="ECO:0000256" key="9">
    <source>
        <dbReference type="SAM" id="Coils"/>
    </source>
</evidence>
<keyword evidence="7" id="KW-0902">Two-component regulatory system</keyword>
<comment type="subcellular location">
    <subcellularLocation>
        <location evidence="2">Membrane</location>
    </subcellularLocation>
</comment>
<dbReference type="Pfam" id="PF00512">
    <property type="entry name" value="HisKA"/>
    <property type="match status" value="1"/>
</dbReference>
<dbReference type="Gene3D" id="1.10.287.130">
    <property type="match status" value="1"/>
</dbReference>
<dbReference type="GO" id="GO:0000155">
    <property type="term" value="F:phosphorelay sensor kinase activity"/>
    <property type="evidence" value="ECO:0007669"/>
    <property type="project" value="InterPro"/>
</dbReference>
<evidence type="ECO:0000256" key="10">
    <source>
        <dbReference type="SAM" id="Phobius"/>
    </source>
</evidence>
<evidence type="ECO:0000256" key="4">
    <source>
        <dbReference type="ARBA" id="ARBA00022553"/>
    </source>
</evidence>
<evidence type="ECO:0000259" key="12">
    <source>
        <dbReference type="PROSITE" id="PS50885"/>
    </source>
</evidence>
<sequence length="489" mass="56491">MIVKMKGSIVKKLFLINTIILIFFIILSFVFQNLFFEKFYVHKRKLEAINVLNNFVEIYEQTSDLKLSFEKSVDINKAFGYRFLILDREGNIKYAVNPVIDKGAKENIRIITDVIFRISTDNLLSKVEENSYISKVYYNKRFPISSIIAIYNLSEKNEYIVCSSLLQPINEASKVIRELYIYLFIAGIIVTLIISLIYSKNVSRPILEIKDVADRIANLDFSRRIEIKSDDELGMLAGAINTMSENLKNALDSLREANKKLEEDIEKEKRLERMRKDFIAATSHELKTPINLIQGYLEAFKDDVFEDKDKDYYIDILLDETKKMAGLVNDMLDLSQLELGKYKLTLEEFNLAELVKKVANKFEENIKSKNIELKLNIEDVFIKADFTRIEQVITNYLTNAIRHSTGKVEINLYKEDERVKFEVVNSGENIPDDEIENIWNKFYKIDKSGNKRYGGTGLGLSIVKNIIELHGGQVGAQNIEGGVKFYFVL</sequence>
<dbReference type="InterPro" id="IPR050351">
    <property type="entry name" value="BphY/WalK/GraS-like"/>
</dbReference>
<keyword evidence="9" id="KW-0175">Coiled coil</keyword>
<protein>
    <recommendedName>
        <fullName evidence="3">histidine kinase</fullName>
        <ecNumber evidence="3">2.7.13.3</ecNumber>
    </recommendedName>
</protein>
<keyword evidence="8 10" id="KW-0472">Membrane</keyword>
<dbReference type="GO" id="GO:0016036">
    <property type="term" value="P:cellular response to phosphate starvation"/>
    <property type="evidence" value="ECO:0007669"/>
    <property type="project" value="TreeGrafter"/>
</dbReference>
<dbReference type="PROSITE" id="PS50885">
    <property type="entry name" value="HAMP"/>
    <property type="match status" value="1"/>
</dbReference>
<name>R7RN86_9CLOT</name>
<evidence type="ECO:0000256" key="8">
    <source>
        <dbReference type="ARBA" id="ARBA00023136"/>
    </source>
</evidence>
<dbReference type="InterPro" id="IPR003594">
    <property type="entry name" value="HATPase_dom"/>
</dbReference>
<dbReference type="Proteomes" id="UP000014923">
    <property type="component" value="Unassembled WGS sequence"/>
</dbReference>
<dbReference type="SMART" id="SM00304">
    <property type="entry name" value="HAMP"/>
    <property type="match status" value="1"/>
</dbReference>
<dbReference type="eggNOG" id="COG5002">
    <property type="taxonomic scope" value="Bacteria"/>
</dbReference>
<evidence type="ECO:0000256" key="2">
    <source>
        <dbReference type="ARBA" id="ARBA00004370"/>
    </source>
</evidence>
<dbReference type="Gene3D" id="3.30.565.10">
    <property type="entry name" value="Histidine kinase-like ATPase, C-terminal domain"/>
    <property type="match status" value="1"/>
</dbReference>
<keyword evidence="6 13" id="KW-0418">Kinase</keyword>
<feature type="transmembrane region" description="Helical" evidence="10">
    <location>
        <begin position="14"/>
        <end position="36"/>
    </location>
</feature>
<dbReference type="SUPFAM" id="SSF47384">
    <property type="entry name" value="Homodimeric domain of signal transducing histidine kinase"/>
    <property type="match status" value="1"/>
</dbReference>
<dbReference type="InterPro" id="IPR003661">
    <property type="entry name" value="HisK_dim/P_dom"/>
</dbReference>
<dbReference type="InterPro" id="IPR005467">
    <property type="entry name" value="His_kinase_dom"/>
</dbReference>
<feature type="domain" description="Histidine kinase" evidence="11">
    <location>
        <begin position="281"/>
        <end position="489"/>
    </location>
</feature>
<keyword evidence="10" id="KW-0812">Transmembrane</keyword>
<dbReference type="CDD" id="cd06225">
    <property type="entry name" value="HAMP"/>
    <property type="match status" value="1"/>
</dbReference>
<feature type="transmembrane region" description="Helical" evidence="10">
    <location>
        <begin position="179"/>
        <end position="198"/>
    </location>
</feature>
<evidence type="ECO:0000256" key="6">
    <source>
        <dbReference type="ARBA" id="ARBA00022777"/>
    </source>
</evidence>
<dbReference type="OrthoDB" id="9762826at2"/>
<dbReference type="CDD" id="cd00075">
    <property type="entry name" value="HATPase"/>
    <property type="match status" value="1"/>
</dbReference>
<dbReference type="InterPro" id="IPR004358">
    <property type="entry name" value="Sig_transdc_His_kin-like_C"/>
</dbReference>
<evidence type="ECO:0000256" key="7">
    <source>
        <dbReference type="ARBA" id="ARBA00023012"/>
    </source>
</evidence>
<dbReference type="InterPro" id="IPR036890">
    <property type="entry name" value="HATPase_C_sf"/>
</dbReference>
<dbReference type="HOGENOM" id="CLU_000445_89_6_9"/>
<comment type="catalytic activity">
    <reaction evidence="1">
        <text>ATP + protein L-histidine = ADP + protein N-phospho-L-histidine.</text>
        <dbReference type="EC" id="2.7.13.3"/>
    </reaction>
</comment>
<dbReference type="Gene3D" id="6.10.340.10">
    <property type="match status" value="1"/>
</dbReference>
<dbReference type="PANTHER" id="PTHR45453">
    <property type="entry name" value="PHOSPHATE REGULON SENSOR PROTEIN PHOR"/>
    <property type="match status" value="1"/>
</dbReference>
<dbReference type="PANTHER" id="PTHR45453:SF3">
    <property type="entry name" value="HISTIDINE KINASE"/>
    <property type="match status" value="1"/>
</dbReference>
<dbReference type="Pfam" id="PF02518">
    <property type="entry name" value="HATPase_c"/>
    <property type="match status" value="1"/>
</dbReference>
<dbReference type="SUPFAM" id="SSF158472">
    <property type="entry name" value="HAMP domain-like"/>
    <property type="match status" value="1"/>
</dbReference>
<feature type="domain" description="HAMP" evidence="12">
    <location>
        <begin position="200"/>
        <end position="252"/>
    </location>
</feature>
<dbReference type="PRINTS" id="PR00344">
    <property type="entry name" value="BCTRLSENSOR"/>
</dbReference>
<dbReference type="SMART" id="SM00387">
    <property type="entry name" value="HATPase_c"/>
    <property type="match status" value="1"/>
</dbReference>
<dbReference type="FunFam" id="3.30.565.10:FF:000006">
    <property type="entry name" value="Sensor histidine kinase WalK"/>
    <property type="match status" value="1"/>
</dbReference>
<evidence type="ECO:0000256" key="5">
    <source>
        <dbReference type="ARBA" id="ARBA00022679"/>
    </source>
</evidence>
<feature type="coiled-coil region" evidence="9">
    <location>
        <begin position="240"/>
        <end position="274"/>
    </location>
</feature>
<evidence type="ECO:0000259" key="11">
    <source>
        <dbReference type="PROSITE" id="PS50109"/>
    </source>
</evidence>
<accession>R7RN86</accession>
<keyword evidence="4" id="KW-0597">Phosphoprotein</keyword>
<keyword evidence="14" id="KW-1185">Reference proteome</keyword>
<dbReference type="SUPFAM" id="SSF55874">
    <property type="entry name" value="ATPase domain of HSP90 chaperone/DNA topoisomerase II/histidine kinase"/>
    <property type="match status" value="1"/>
</dbReference>
<dbReference type="FunFam" id="1.10.287.130:FF:000001">
    <property type="entry name" value="Two-component sensor histidine kinase"/>
    <property type="match status" value="1"/>
</dbReference>